<organism evidence="6 7">
    <name type="scientific">Pseudozyma flocculosa</name>
    <dbReference type="NCBI Taxonomy" id="84751"/>
    <lineage>
        <taxon>Eukaryota</taxon>
        <taxon>Fungi</taxon>
        <taxon>Dikarya</taxon>
        <taxon>Basidiomycota</taxon>
        <taxon>Ustilaginomycotina</taxon>
        <taxon>Ustilaginomycetes</taxon>
        <taxon>Ustilaginales</taxon>
        <taxon>Ustilaginaceae</taxon>
        <taxon>Pseudozyma</taxon>
    </lineage>
</organism>
<dbReference type="GO" id="GO:0030950">
    <property type="term" value="P:establishment or maintenance of actin cytoskeleton polarity"/>
    <property type="evidence" value="ECO:0007669"/>
    <property type="project" value="TreeGrafter"/>
</dbReference>
<feature type="compositionally biased region" description="Low complexity" evidence="3">
    <location>
        <begin position="1575"/>
        <end position="1593"/>
    </location>
</feature>
<evidence type="ECO:0000259" key="4">
    <source>
        <dbReference type="PROSITE" id="PS50002"/>
    </source>
</evidence>
<dbReference type="InterPro" id="IPR053039">
    <property type="entry name" value="Polarity_Bud-Selection_Reg"/>
</dbReference>
<dbReference type="Gene3D" id="3.10.20.90">
    <property type="entry name" value="Phosphatidylinositol 3-kinase Catalytic Subunit, Chain A, domain 1"/>
    <property type="match status" value="1"/>
</dbReference>
<reference evidence="6 7" key="1">
    <citation type="submission" date="2018-03" db="EMBL/GenBank/DDBJ databases">
        <authorList>
            <person name="Guldener U."/>
        </authorList>
    </citation>
    <scope>NUCLEOTIDE SEQUENCE [LARGE SCALE GENOMIC DNA]</scope>
    <source>
        <strain evidence="6 7">DAOM196992</strain>
    </source>
</reference>
<feature type="compositionally biased region" description="Low complexity" evidence="3">
    <location>
        <begin position="98"/>
        <end position="114"/>
    </location>
</feature>
<keyword evidence="7" id="KW-1185">Reference proteome</keyword>
<feature type="compositionally biased region" description="Low complexity" evidence="3">
    <location>
        <begin position="48"/>
        <end position="66"/>
    </location>
</feature>
<evidence type="ECO:0000256" key="2">
    <source>
        <dbReference type="PROSITE-ProRule" id="PRU00192"/>
    </source>
</evidence>
<evidence type="ECO:0000256" key="3">
    <source>
        <dbReference type="SAM" id="MobiDB-lite"/>
    </source>
</evidence>
<keyword evidence="1 2" id="KW-0728">SH3 domain</keyword>
<feature type="compositionally biased region" description="Polar residues" evidence="3">
    <location>
        <begin position="1331"/>
        <end position="1342"/>
    </location>
</feature>
<evidence type="ECO:0000313" key="6">
    <source>
        <dbReference type="EMBL" id="SPO40800.1"/>
    </source>
</evidence>
<feature type="region of interest" description="Disordered" evidence="3">
    <location>
        <begin position="794"/>
        <end position="813"/>
    </location>
</feature>
<dbReference type="SMART" id="SM00326">
    <property type="entry name" value="SH3"/>
    <property type="match status" value="1"/>
</dbReference>
<sequence length="1720" mass="183989">MARVKPALTLDVNVGPTSNIGIGGSSTSTTPRARQAAIASKAQTQIRASAQAPPAAAAPGGSADSAYTVESHLDSDLGTGDQDYGGFSSDDDGQDAYAAATRRLRAGSGSAGARATRDNSHGGKRPRQSQQGGQQQQQRSKPSDRYAERDSDSSDDAGEYGMRQRSSSEGLQDELMYDDDKDDEDDHDLDDDEDDVDVELSSSPSIDENIDFDLVYALHNFVAHIEGQATVHKGNHLTLLDDSNSYWWLVRVLRTQEVGYIPAENIETPFERLARLNKHRNVDLTSATEDDHIQVPEKIWKSHLLKARHATGTSGLSVHSGKLSALSRRALGAPAPLTKEQKRNKRGVVFGPSTHYEHSGNEYSSEEGEYDEDDIIELDENGDPIYEYEDEEMSTDGEAEADAFAGMEPDDGMGWDGGEAERIQRQQEVQNAAQDGEDRSVTAAEDGSYRQQSQQPEQTRSTHQDNVADEHGRSQQGTSQQRAGPAAGSQSQRGTGSSQPAPRGGESDPAAARQQQWQESAQQQQQQQQQERQQQQLAQQQQQQQQQQQYQQQQYQQQHQQKGLAPMQPEPGHARSTSGDRSISSVSSAGMPYDQAAGPSGSRLSTHSSNGFLPSQVQAHRDRSASDASAVSNTLSYDRPASVTSPDAKRDDKRKSNRRSKAGDDLSEAGSDDKSAKKRSGVFSLFSRSKDKKDRKSGSFGGEDRDSIITGRSSDDSFAGPGRGRASPAAAPTPQGYGAAPANNASFAPGQSVGMGRAVQERDRAQQEAYQRQFLSMRPSNDSENVRASRDALHAAGSRTGKPARPGSLIGPSGSTPMLSVMRVFAGQGIESESTFKTVLLNEGTPSSHLLTQALQRFAVPEHERDKYVLTIKRLEGSERPLDESEFPLRLFNELTEIMSDGRVTVPSVKRSSVGSISSISSNLSTHPAIARLGNDFSDDHAVKFYISRKDRLPDYASQPPSINGDHEGSVDRNDHSESRDSNHSASLGPARHGQRGSHTSSLSADTVETIQSPTAQFSLRLVVFPADLPDGLVFDPQTTALVPRHALEQRAPQYREPAEGVPQDFREKILTFPRNTTVAEVVESGLDRFGIAEGVVEGGDDVEDRPSRRKSRLHVKYGLAVEDANGQRPLGPTSKILDAYSQPPAFKTVSGGNNNKRKSLDASQLLGASDDIQSTDPIFILRQVQPSDKWKGARSLSPTENVLLAKQEERRKMESQSFAAAAGTLRANGAASSSSDHPALGAAETKGMSRQEIIAAQRAAAHERRAAVLGAQRNAEQGVDVVLADQGRIRSSKQRDTGKFRYSYLPAEGEERDISHIIEDVLKDQRLSDSTEAARSLSPGTATRPALSKKSTDLTLDEYASAPSSPGITSPLSLEDVHYDLQSPPTQPMESVAPLSIGGNKARASTKASTPNLGPSGTASGSASPGGDLLETLVRNPHTADSAIEERIDQVLNRVADVRPPSNSRSPAPDSVSSGTARAGSRTAGPSPVPIGGSHPSGRGTPTTVSGPAVSGSRAAPSHRKQTSIGSEMSNSRDTASPLTIGTGSAATHNTNTTMPTPMSTLVAGGANGAAFAAGSSTGTGSRSGRSVGAVTPGSSGADGRPSSLAFASSADDIGLDHLYTIVDAAARRDPRRLHLLTHGSTSSISGDINGRPSTRLAHRLLADTEHESLRPEAGGLFAPQMPFVEHQKTREAYGSISTQLGTIDETLDQILLDVMRVF</sequence>
<feature type="compositionally biased region" description="Polar residues" evidence="3">
    <location>
        <begin position="1524"/>
        <end position="1548"/>
    </location>
</feature>
<feature type="region of interest" description="Disordered" evidence="3">
    <location>
        <begin position="953"/>
        <end position="1007"/>
    </location>
</feature>
<feature type="domain" description="SH3" evidence="4">
    <location>
        <begin position="210"/>
        <end position="271"/>
    </location>
</feature>
<dbReference type="InterPro" id="IPR000159">
    <property type="entry name" value="RA_dom"/>
</dbReference>
<feature type="region of interest" description="Disordered" evidence="3">
    <location>
        <begin position="332"/>
        <end position="370"/>
    </location>
</feature>
<dbReference type="Gene3D" id="2.30.30.40">
    <property type="entry name" value="SH3 Domains"/>
    <property type="match status" value="1"/>
</dbReference>
<accession>A0A5C3F9B3</accession>
<feature type="compositionally biased region" description="Low complexity" evidence="3">
    <location>
        <begin position="15"/>
        <end position="31"/>
    </location>
</feature>
<feature type="compositionally biased region" description="Low complexity" evidence="3">
    <location>
        <begin position="1549"/>
        <end position="1563"/>
    </location>
</feature>
<feature type="compositionally biased region" description="Acidic residues" evidence="3">
    <location>
        <begin position="171"/>
        <end position="198"/>
    </location>
</feature>
<dbReference type="CDD" id="cd17043">
    <property type="entry name" value="RA"/>
    <property type="match status" value="1"/>
</dbReference>
<dbReference type="PROSITE" id="PS50200">
    <property type="entry name" value="RA"/>
    <property type="match status" value="1"/>
</dbReference>
<feature type="compositionally biased region" description="Polar residues" evidence="3">
    <location>
        <begin position="575"/>
        <end position="588"/>
    </location>
</feature>
<feature type="compositionally biased region" description="Low complexity" evidence="3">
    <location>
        <begin position="488"/>
        <end position="499"/>
    </location>
</feature>
<dbReference type="PANTHER" id="PTHR47775">
    <property type="entry name" value="BUD SITE SELECTION PROTEIN 14"/>
    <property type="match status" value="1"/>
</dbReference>
<evidence type="ECO:0000259" key="5">
    <source>
        <dbReference type="PROSITE" id="PS50200"/>
    </source>
</evidence>
<evidence type="ECO:0008006" key="8">
    <source>
        <dbReference type="Google" id="ProtNLM"/>
    </source>
</evidence>
<dbReference type="GO" id="GO:0007165">
    <property type="term" value="P:signal transduction"/>
    <property type="evidence" value="ECO:0007669"/>
    <property type="project" value="InterPro"/>
</dbReference>
<protein>
    <recommendedName>
        <fullName evidence="8">SH3 domain-containing protein</fullName>
    </recommendedName>
</protein>
<dbReference type="Proteomes" id="UP000323386">
    <property type="component" value="Unassembled WGS sequence"/>
</dbReference>
<feature type="compositionally biased region" description="Low complexity" evidence="3">
    <location>
        <begin position="514"/>
        <end position="561"/>
    </location>
</feature>
<dbReference type="InterPro" id="IPR001452">
    <property type="entry name" value="SH3_domain"/>
</dbReference>
<evidence type="ECO:0000313" key="7">
    <source>
        <dbReference type="Proteomes" id="UP000323386"/>
    </source>
</evidence>
<name>A0A5C3F9B3_9BASI</name>
<feature type="region of interest" description="Disordered" evidence="3">
    <location>
        <begin position="404"/>
        <end position="788"/>
    </location>
</feature>
<proteinExistence type="predicted"/>
<feature type="region of interest" description="Disordered" evidence="3">
    <location>
        <begin position="1400"/>
        <end position="1432"/>
    </location>
</feature>
<dbReference type="PROSITE" id="PS50002">
    <property type="entry name" value="SH3"/>
    <property type="match status" value="1"/>
</dbReference>
<feature type="compositionally biased region" description="Basic and acidic residues" evidence="3">
    <location>
        <begin position="460"/>
        <end position="473"/>
    </location>
</feature>
<dbReference type="GO" id="GO:0051286">
    <property type="term" value="C:cell tip"/>
    <property type="evidence" value="ECO:0007669"/>
    <property type="project" value="TreeGrafter"/>
</dbReference>
<dbReference type="Pfam" id="PF00018">
    <property type="entry name" value="SH3_1"/>
    <property type="match status" value="1"/>
</dbReference>
<dbReference type="OrthoDB" id="196165at2759"/>
<feature type="compositionally biased region" description="Low complexity" evidence="3">
    <location>
        <begin position="128"/>
        <end position="140"/>
    </location>
</feature>
<feature type="compositionally biased region" description="Low complexity" evidence="3">
    <location>
        <begin position="1415"/>
        <end position="1428"/>
    </location>
</feature>
<dbReference type="GO" id="GO:0015630">
    <property type="term" value="C:microtubule cytoskeleton"/>
    <property type="evidence" value="ECO:0007669"/>
    <property type="project" value="TreeGrafter"/>
</dbReference>
<feature type="region of interest" description="Disordered" evidence="3">
    <location>
        <begin position="1"/>
        <end position="203"/>
    </location>
</feature>
<feature type="region of interest" description="Disordered" evidence="3">
    <location>
        <begin position="1327"/>
        <end position="1354"/>
    </location>
</feature>
<dbReference type="SUPFAM" id="SSF50044">
    <property type="entry name" value="SH3-domain"/>
    <property type="match status" value="1"/>
</dbReference>
<feature type="compositionally biased region" description="Basic and acidic residues" evidence="3">
    <location>
        <begin position="688"/>
        <end position="707"/>
    </location>
</feature>
<feature type="compositionally biased region" description="Polar residues" evidence="3">
    <location>
        <begin position="1462"/>
        <end position="1477"/>
    </location>
</feature>
<dbReference type="Pfam" id="PF00788">
    <property type="entry name" value="RA"/>
    <property type="match status" value="1"/>
</dbReference>
<gene>
    <name evidence="6" type="ORF">PSFLO_06282</name>
</gene>
<feature type="compositionally biased region" description="Polar residues" evidence="3">
    <location>
        <begin position="602"/>
        <end position="618"/>
    </location>
</feature>
<evidence type="ECO:0000256" key="1">
    <source>
        <dbReference type="ARBA" id="ARBA00022443"/>
    </source>
</evidence>
<feature type="compositionally biased region" description="Polar residues" evidence="3">
    <location>
        <begin position="768"/>
        <end position="783"/>
    </location>
</feature>
<feature type="domain" description="Ras-associating" evidence="5">
    <location>
        <begin position="821"/>
        <end position="952"/>
    </location>
</feature>
<dbReference type="PANTHER" id="PTHR47775:SF1">
    <property type="entry name" value="BUD SITE SELECTION PROTEIN 14"/>
    <property type="match status" value="1"/>
</dbReference>
<dbReference type="InterPro" id="IPR036028">
    <property type="entry name" value="SH3-like_dom_sf"/>
</dbReference>
<dbReference type="InterPro" id="IPR029071">
    <property type="entry name" value="Ubiquitin-like_domsf"/>
</dbReference>
<dbReference type="SUPFAM" id="SSF54236">
    <property type="entry name" value="Ubiquitin-like"/>
    <property type="match status" value="1"/>
</dbReference>
<feature type="compositionally biased region" description="Basic and acidic residues" evidence="3">
    <location>
        <begin position="965"/>
        <end position="983"/>
    </location>
</feature>
<feature type="region of interest" description="Disordered" evidence="3">
    <location>
        <begin position="1459"/>
        <end position="1563"/>
    </location>
</feature>
<feature type="region of interest" description="Disordered" evidence="3">
    <location>
        <begin position="1575"/>
        <end position="1605"/>
    </location>
</feature>
<dbReference type="EMBL" id="OOIP01000022">
    <property type="protein sequence ID" value="SPO40800.1"/>
    <property type="molecule type" value="Genomic_DNA"/>
</dbReference>
<feature type="compositionally biased region" description="Polar residues" evidence="3">
    <location>
        <begin position="449"/>
        <end position="459"/>
    </location>
</feature>
<feature type="compositionally biased region" description="Polar residues" evidence="3">
    <location>
        <begin position="997"/>
        <end position="1007"/>
    </location>
</feature>
<dbReference type="GO" id="GO:0008104">
    <property type="term" value="P:intracellular protein localization"/>
    <property type="evidence" value="ECO:0007669"/>
    <property type="project" value="TreeGrafter"/>
</dbReference>
<feature type="compositionally biased region" description="Basic and acidic residues" evidence="3">
    <location>
        <begin position="141"/>
        <end position="152"/>
    </location>
</feature>